<evidence type="ECO:0000256" key="1">
    <source>
        <dbReference type="SAM" id="Phobius"/>
    </source>
</evidence>
<dbReference type="EMBL" id="JH109152">
    <property type="protein sequence ID" value="EGW22069.1"/>
    <property type="molecule type" value="Genomic_DNA"/>
</dbReference>
<name>G3IQI3_METTV</name>
<accession>G3IQI3</accession>
<evidence type="ECO:0000313" key="3">
    <source>
        <dbReference type="Proteomes" id="UP000004664"/>
    </source>
</evidence>
<keyword evidence="1" id="KW-0812">Transmembrane</keyword>
<dbReference type="AlphaFoldDB" id="G3IQI3"/>
<keyword evidence="1" id="KW-1133">Transmembrane helix</keyword>
<keyword evidence="1" id="KW-0472">Membrane</keyword>
<keyword evidence="3" id="KW-1185">Reference proteome</keyword>
<evidence type="ECO:0000313" key="2">
    <source>
        <dbReference type="EMBL" id="EGW22069.1"/>
    </source>
</evidence>
<reference evidence="2 3" key="1">
    <citation type="submission" date="2011-06" db="EMBL/GenBank/DDBJ databases">
        <title>Genomic sequence of Methylobacter tundripaludum SV96.</title>
        <authorList>
            <consortium name="US DOE Joint Genome Institute"/>
            <person name="Lucas S."/>
            <person name="Han J."/>
            <person name="Lapidus A."/>
            <person name="Cheng J.-F."/>
            <person name="Goodwin L."/>
            <person name="Pitluck S."/>
            <person name="Held B."/>
            <person name="Detter J.C."/>
            <person name="Han C."/>
            <person name="Tapia R."/>
            <person name="Land M."/>
            <person name="Hauser L."/>
            <person name="Kyrpides N."/>
            <person name="Ivanova N."/>
            <person name="Ovchinnikova G."/>
            <person name="Pagani I."/>
            <person name="Klotz M.G."/>
            <person name="Dispirito A.A."/>
            <person name="Murrell J.C."/>
            <person name="Dunfield P."/>
            <person name="Kalyuzhnaya M.G."/>
            <person name="Svenning M."/>
            <person name="Trotsenko Y.A."/>
            <person name="Stein L.Y."/>
            <person name="Woyke T."/>
        </authorList>
    </citation>
    <scope>NUCLEOTIDE SEQUENCE [LARGE SCALE GENOMIC DNA]</scope>
    <source>
        <strain evidence="3">ATCC BAA-1195 / DSM 17260 / SV96</strain>
    </source>
</reference>
<proteinExistence type="predicted"/>
<dbReference type="Proteomes" id="UP000004664">
    <property type="component" value="Unassembled WGS sequence"/>
</dbReference>
<protein>
    <submittedName>
        <fullName evidence="2">Uncharacterized protein</fullName>
    </submittedName>
</protein>
<dbReference type="HOGENOM" id="CLU_836286_0_0_6"/>
<organism evidence="2 3">
    <name type="scientific">Methylobacter tundripaludum (strain ATCC BAA-1195 / DSM 17260 / SV96)</name>
    <dbReference type="NCBI Taxonomy" id="697282"/>
    <lineage>
        <taxon>Bacteria</taxon>
        <taxon>Pseudomonadati</taxon>
        <taxon>Pseudomonadota</taxon>
        <taxon>Gammaproteobacteria</taxon>
        <taxon>Methylococcales</taxon>
        <taxon>Methylococcaceae</taxon>
        <taxon>Methylobacter</taxon>
    </lineage>
</organism>
<gene>
    <name evidence="2" type="ORF">Mettu_0867</name>
</gene>
<sequence>MKQQRLKECKNSTDALHFVQHILFGVPYRVIVGKSYRALSSYLAQVIGFSGLFFGLTLTFLISGNAIALTSFGSTYRYKLEMSKDDKVCRHMEKVYKKYFRTPWAYRADVWSDENRAKNVFTRLPGVEFNANLAGLMSRARFPSSPEFEAIQWREGRYKYQTTDTKSGGEVVFTGTIINPLLVADFDIDNDGKMDTVIQGGFFEGMVYGIDSFSVYSAGTVDLKDLVGESVVKVRDVQSFREVDGMGEALVGVDTWRSLRPFILDGVTYLSGARYESPYDDFKPNHIYKDYMDVLKYIKGSSFRKGRNQPPLEFETICRFRMTEVHQPSKGE</sequence>
<dbReference type="RefSeq" id="WP_006890044.1">
    <property type="nucleotide sequence ID" value="NZ_JH109152.1"/>
</dbReference>
<feature type="transmembrane region" description="Helical" evidence="1">
    <location>
        <begin position="42"/>
        <end position="62"/>
    </location>
</feature>
<dbReference type="STRING" id="697282.Mettu_0867"/>